<evidence type="ECO:0000256" key="1">
    <source>
        <dbReference type="ARBA" id="ARBA00022801"/>
    </source>
</evidence>
<evidence type="ECO:0000313" key="4">
    <source>
        <dbReference type="Proteomes" id="UP001442364"/>
    </source>
</evidence>
<comment type="caution">
    <text evidence="3">The sequence shown here is derived from an EMBL/GenBank/DDBJ whole genome shotgun (WGS) entry which is preliminary data.</text>
</comment>
<reference evidence="3 4" key="1">
    <citation type="submission" date="2024-03" db="EMBL/GenBank/DDBJ databases">
        <title>Human intestinal bacterial collection.</title>
        <authorList>
            <person name="Pauvert C."/>
            <person name="Hitch T.C.A."/>
            <person name="Clavel T."/>
        </authorList>
    </citation>
    <scope>NUCLEOTIDE SEQUENCE [LARGE SCALE GENOMIC DNA]</scope>
    <source>
        <strain evidence="3 4">CLA-AA-H255</strain>
    </source>
</reference>
<keyword evidence="4" id="KW-1185">Reference proteome</keyword>
<name>A0ABV1BUY9_9FIRM</name>
<dbReference type="EMBL" id="JBBMER010000004">
    <property type="protein sequence ID" value="MEQ2379561.1"/>
    <property type="molecule type" value="Genomic_DNA"/>
</dbReference>
<dbReference type="Proteomes" id="UP001442364">
    <property type="component" value="Unassembled WGS sequence"/>
</dbReference>
<accession>A0ABV1BUY9</accession>
<organism evidence="3 4">
    <name type="scientific">[Lactobacillus] rogosae</name>
    <dbReference type="NCBI Taxonomy" id="706562"/>
    <lineage>
        <taxon>Bacteria</taxon>
        <taxon>Bacillati</taxon>
        <taxon>Bacillota</taxon>
        <taxon>Clostridia</taxon>
        <taxon>Lachnospirales</taxon>
        <taxon>Lachnospiraceae</taxon>
        <taxon>Lachnospira</taxon>
    </lineage>
</organism>
<evidence type="ECO:0000313" key="3">
    <source>
        <dbReference type="EMBL" id="MEQ2379561.1"/>
    </source>
</evidence>
<proteinExistence type="predicted"/>
<dbReference type="RefSeq" id="WP_055176366.1">
    <property type="nucleotide sequence ID" value="NZ_DAWCMB010000170.1"/>
</dbReference>
<dbReference type="InterPro" id="IPR022765">
    <property type="entry name" value="Dna2/Cas4_DUF83"/>
</dbReference>
<dbReference type="NCBIfam" id="TIGR04328">
    <property type="entry name" value="cas4_PREFRAN"/>
    <property type="match status" value="1"/>
</dbReference>
<dbReference type="InterPro" id="IPR027616">
    <property type="entry name" value="Cas4_PREFRAN"/>
</dbReference>
<feature type="domain" description="DUF83" evidence="2">
    <location>
        <begin position="9"/>
        <end position="180"/>
    </location>
</feature>
<dbReference type="Pfam" id="PF01930">
    <property type="entry name" value="Cas_Cas4"/>
    <property type="match status" value="1"/>
</dbReference>
<gene>
    <name evidence="3" type="primary">cas4</name>
    <name evidence="3" type="ORF">WMO14_06680</name>
</gene>
<sequence length="188" mass="22415">MEDLILISNLNDFIFCPVSIYFHKLYGNQDNLTYQSQYQINGTKAHEKVDNKKYSTRKSVKMALDVYSDEYKIVGKIDLYDEISKTLIERKKFVKKIYDGYIFQLYAQYYAMTEMGYEINHLEVRSLDDNKKYKIALPDDDVAMKNKFKQLINQIRLFDMDKFEQTNKEKCSKCIYEQACDKSLIKEE</sequence>
<keyword evidence="1" id="KW-0378">Hydrolase</keyword>
<protein>
    <submittedName>
        <fullName evidence="3">Type V CRISPR-associated protein Cas4</fullName>
    </submittedName>
</protein>
<dbReference type="InterPro" id="IPR011604">
    <property type="entry name" value="PDDEXK-like_dom_sf"/>
</dbReference>
<dbReference type="Gene3D" id="3.90.320.10">
    <property type="match status" value="1"/>
</dbReference>
<evidence type="ECO:0000259" key="2">
    <source>
        <dbReference type="Pfam" id="PF01930"/>
    </source>
</evidence>